<gene>
    <name evidence="1" type="ORF">DAPPUDRAFT_329167</name>
</gene>
<reference evidence="1 2" key="1">
    <citation type="journal article" date="2011" name="Science">
        <title>The ecoresponsive genome of Daphnia pulex.</title>
        <authorList>
            <person name="Colbourne J.K."/>
            <person name="Pfrender M.E."/>
            <person name="Gilbert D."/>
            <person name="Thomas W.K."/>
            <person name="Tucker A."/>
            <person name="Oakley T.H."/>
            <person name="Tokishita S."/>
            <person name="Aerts A."/>
            <person name="Arnold G.J."/>
            <person name="Basu M.K."/>
            <person name="Bauer D.J."/>
            <person name="Caceres C.E."/>
            <person name="Carmel L."/>
            <person name="Casola C."/>
            <person name="Choi J.H."/>
            <person name="Detter J.C."/>
            <person name="Dong Q."/>
            <person name="Dusheyko S."/>
            <person name="Eads B.D."/>
            <person name="Frohlich T."/>
            <person name="Geiler-Samerotte K.A."/>
            <person name="Gerlach D."/>
            <person name="Hatcher P."/>
            <person name="Jogdeo S."/>
            <person name="Krijgsveld J."/>
            <person name="Kriventseva E.V."/>
            <person name="Kultz D."/>
            <person name="Laforsch C."/>
            <person name="Lindquist E."/>
            <person name="Lopez J."/>
            <person name="Manak J.R."/>
            <person name="Muller J."/>
            <person name="Pangilinan J."/>
            <person name="Patwardhan R.P."/>
            <person name="Pitluck S."/>
            <person name="Pritham E.J."/>
            <person name="Rechtsteiner A."/>
            <person name="Rho M."/>
            <person name="Rogozin I.B."/>
            <person name="Sakarya O."/>
            <person name="Salamov A."/>
            <person name="Schaack S."/>
            <person name="Shapiro H."/>
            <person name="Shiga Y."/>
            <person name="Skalitzky C."/>
            <person name="Smith Z."/>
            <person name="Souvorov A."/>
            <person name="Sung W."/>
            <person name="Tang Z."/>
            <person name="Tsuchiya D."/>
            <person name="Tu H."/>
            <person name="Vos H."/>
            <person name="Wang M."/>
            <person name="Wolf Y.I."/>
            <person name="Yamagata H."/>
            <person name="Yamada T."/>
            <person name="Ye Y."/>
            <person name="Shaw J.R."/>
            <person name="Andrews J."/>
            <person name="Crease T.J."/>
            <person name="Tang H."/>
            <person name="Lucas S.M."/>
            <person name="Robertson H.M."/>
            <person name="Bork P."/>
            <person name="Koonin E.V."/>
            <person name="Zdobnov E.M."/>
            <person name="Grigoriev I.V."/>
            <person name="Lynch M."/>
            <person name="Boore J.L."/>
        </authorList>
    </citation>
    <scope>NUCLEOTIDE SEQUENCE [LARGE SCALE GENOMIC DNA]</scope>
</reference>
<evidence type="ECO:0000313" key="2">
    <source>
        <dbReference type="Proteomes" id="UP000000305"/>
    </source>
</evidence>
<sequence length="141" mass="16434">MLPTLGVSNETTKDWRKLLVKHQLDSVQMNEVTKMNSHEVRFVKTVEGNAVVPKTELEQFEDPHSEPIRNKTVVLADVYDLIPDFTDHHPSHEHHQFIIGVAFSEKKKNTIKFRLNASHDPPDYERNAWKALRIDSVEFYD</sequence>
<accession>E9HFV6</accession>
<dbReference type="AlphaFoldDB" id="E9HFV6"/>
<organism evidence="1 2">
    <name type="scientific">Daphnia pulex</name>
    <name type="common">Water flea</name>
    <dbReference type="NCBI Taxonomy" id="6669"/>
    <lineage>
        <taxon>Eukaryota</taxon>
        <taxon>Metazoa</taxon>
        <taxon>Ecdysozoa</taxon>
        <taxon>Arthropoda</taxon>
        <taxon>Crustacea</taxon>
        <taxon>Branchiopoda</taxon>
        <taxon>Diplostraca</taxon>
        <taxon>Cladocera</taxon>
        <taxon>Anomopoda</taxon>
        <taxon>Daphniidae</taxon>
        <taxon>Daphnia</taxon>
    </lineage>
</organism>
<keyword evidence="2" id="KW-1185">Reference proteome</keyword>
<dbReference type="EMBL" id="GL732637">
    <property type="protein sequence ID" value="EFX69402.1"/>
    <property type="molecule type" value="Genomic_DNA"/>
</dbReference>
<dbReference type="InParanoid" id="E9HFV6"/>
<proteinExistence type="predicted"/>
<name>E9HFV6_DAPPU</name>
<protein>
    <submittedName>
        <fullName evidence="1">Uncharacterized protein</fullName>
    </submittedName>
</protein>
<dbReference type="HOGENOM" id="CLU_1827229_0_0_1"/>
<dbReference type="Proteomes" id="UP000000305">
    <property type="component" value="Unassembled WGS sequence"/>
</dbReference>
<evidence type="ECO:0000313" key="1">
    <source>
        <dbReference type="EMBL" id="EFX69402.1"/>
    </source>
</evidence>
<dbReference type="KEGG" id="dpx:DAPPUDRAFT_329167"/>